<keyword evidence="1" id="KW-0472">Membrane</keyword>
<proteinExistence type="predicted"/>
<protein>
    <submittedName>
        <fullName evidence="2">Uncharacterized protein</fullName>
    </submittedName>
</protein>
<organism evidence="2">
    <name type="scientific">viral metagenome</name>
    <dbReference type="NCBI Taxonomy" id="1070528"/>
    <lineage>
        <taxon>unclassified sequences</taxon>
        <taxon>metagenomes</taxon>
        <taxon>organismal metagenomes</taxon>
    </lineage>
</organism>
<keyword evidence="1" id="KW-0812">Transmembrane</keyword>
<comment type="caution">
    <text evidence="2">The sequence shown here is derived from an EMBL/GenBank/DDBJ whole genome shotgun (WGS) entry which is preliminary data.</text>
</comment>
<dbReference type="EMBL" id="BDQB01000303">
    <property type="protein sequence ID" value="GBH22443.1"/>
    <property type="molecule type" value="Genomic_RNA"/>
</dbReference>
<evidence type="ECO:0000313" key="2">
    <source>
        <dbReference type="EMBL" id="GBH22443.1"/>
    </source>
</evidence>
<keyword evidence="1" id="KW-1133">Transmembrane helix</keyword>
<accession>A0A2V0RAS5</accession>
<sequence>MSRPPRYLFVVVMPSLCGKSTLARDHPDVFLDVDEFYGDLRMRDLLMAKRFQFDDETHDRDTRVMRRIALKCDGSKILLVHAEVQLERIQRTLNEIHVGGVKGYWPHYSKDRERIWNTEEQADLPASGTGVAQGDELFGHVPLHVINAGTYHLNLCALGRRIWSLHHTVCCNYDTELNKLMKMHRLCVAINHTKEHLPNSVELHTEVVAEQSDETPEDAASSMVSEIIDEVVSETDTPAATQIMTYALKVISEIAQIGMGHEGLRFPHYTIVSRPDCWSAMFVEENAINMADENVKLLSLLRSIRRMRTISPGSCGCDGLDGRCTDPQVCNYYGLSFYKSHESRQLVRHYDDFPLMHCDDSPNFASHTRGQPQSGSEIRSEVRPVIAANTDRFPWLHCAGVMVFSISFWICVRIIRDFCRDSVASVSE</sequence>
<feature type="transmembrane region" description="Helical" evidence="1">
    <location>
        <begin position="393"/>
        <end position="412"/>
    </location>
</feature>
<evidence type="ECO:0000256" key="1">
    <source>
        <dbReference type="SAM" id="Phobius"/>
    </source>
</evidence>
<reference evidence="2" key="1">
    <citation type="submission" date="2017-04" db="EMBL/GenBank/DDBJ databases">
        <title>Unveiling RNA virosphere associated with marine microorganisms.</title>
        <authorList>
            <person name="Urayama S."/>
            <person name="Takaki Y."/>
            <person name="Nishi S."/>
            <person name="Yoshida Y."/>
            <person name="Deguchi S."/>
            <person name="Takai K."/>
            <person name="Nunoura T."/>
        </authorList>
    </citation>
    <scope>NUCLEOTIDE SEQUENCE</scope>
</reference>
<name>A0A2V0RAS5_9ZZZZ</name>
<dbReference type="AlphaFoldDB" id="A0A2V0RAS5"/>